<organism evidence="2 3">
    <name type="scientific">Flavobacterium sediminis</name>
    <dbReference type="NCBI Taxonomy" id="2201181"/>
    <lineage>
        <taxon>Bacteria</taxon>
        <taxon>Pseudomonadati</taxon>
        <taxon>Bacteroidota</taxon>
        <taxon>Flavobacteriia</taxon>
        <taxon>Flavobacteriales</taxon>
        <taxon>Flavobacteriaceae</taxon>
        <taxon>Flavobacterium</taxon>
    </lineage>
</organism>
<feature type="transmembrane region" description="Helical" evidence="1">
    <location>
        <begin position="241"/>
        <end position="259"/>
    </location>
</feature>
<feature type="transmembrane region" description="Helical" evidence="1">
    <location>
        <begin position="15"/>
        <end position="41"/>
    </location>
</feature>
<gene>
    <name evidence="2" type="ORF">DI487_04235</name>
</gene>
<dbReference type="OrthoDB" id="5422338at2"/>
<evidence type="ECO:0008006" key="4">
    <source>
        <dbReference type="Google" id="ProtNLM"/>
    </source>
</evidence>
<protein>
    <recommendedName>
        <fullName evidence="4">HTTM domain-containing protein</fullName>
    </recommendedName>
</protein>
<dbReference type="KEGG" id="fse:DI487_04235"/>
<dbReference type="Proteomes" id="UP000245429">
    <property type="component" value="Chromosome"/>
</dbReference>
<evidence type="ECO:0000313" key="3">
    <source>
        <dbReference type="Proteomes" id="UP000245429"/>
    </source>
</evidence>
<dbReference type="EMBL" id="CP029463">
    <property type="protein sequence ID" value="AWM13160.1"/>
    <property type="molecule type" value="Genomic_DNA"/>
</dbReference>
<dbReference type="AlphaFoldDB" id="A0A2U8QSL4"/>
<keyword evidence="1" id="KW-1133">Transmembrane helix</keyword>
<feature type="transmembrane region" description="Helical" evidence="1">
    <location>
        <begin position="78"/>
        <end position="94"/>
    </location>
</feature>
<keyword evidence="1" id="KW-0812">Transmembrane</keyword>
<proteinExistence type="predicted"/>
<sequence length="263" mass="29483">MEINLTVNTAYTISVYILLVSTFVSTLELSSIPALYLDFVYPSIKVKNKYSRWRVFNYVLLSLVLLAFLFFSFGEIKYFKITFLLITGGVFYLYKVRTVSKDGADQMRLLALLSFSLCFLVENEKGMLLSVVFVGAQVLIAYATSGIAKLLSPSWRKGNLLSGILSTYSYGIPGISLFLKKHPVIEKLASHSAIITMILVPVCFFIPQPEFIYISLCCIFLFHFSTAVLMGLNDFLLTFPLTYPGVLILHGIVHGYLTVGQLL</sequence>
<evidence type="ECO:0000313" key="2">
    <source>
        <dbReference type="EMBL" id="AWM13160.1"/>
    </source>
</evidence>
<keyword evidence="3" id="KW-1185">Reference proteome</keyword>
<reference evidence="2 3" key="1">
    <citation type="submission" date="2018-05" db="EMBL/GenBank/DDBJ databases">
        <title>Flavobacterium sp. MEBiC07310.</title>
        <authorList>
            <person name="Baek K."/>
        </authorList>
    </citation>
    <scope>NUCLEOTIDE SEQUENCE [LARGE SCALE GENOMIC DNA]</scope>
    <source>
        <strain evidence="2 3">MEBiC07310</strain>
    </source>
</reference>
<feature type="transmembrane region" description="Helical" evidence="1">
    <location>
        <begin position="53"/>
        <end position="72"/>
    </location>
</feature>
<dbReference type="RefSeq" id="WP_109568563.1">
    <property type="nucleotide sequence ID" value="NZ_CP029463.1"/>
</dbReference>
<accession>A0A2U8QSL4</accession>
<feature type="transmembrane region" description="Helical" evidence="1">
    <location>
        <begin position="160"/>
        <end position="179"/>
    </location>
</feature>
<feature type="transmembrane region" description="Helical" evidence="1">
    <location>
        <begin position="211"/>
        <end position="229"/>
    </location>
</feature>
<feature type="transmembrane region" description="Helical" evidence="1">
    <location>
        <begin position="128"/>
        <end position="148"/>
    </location>
</feature>
<feature type="transmembrane region" description="Helical" evidence="1">
    <location>
        <begin position="185"/>
        <end position="206"/>
    </location>
</feature>
<name>A0A2U8QSL4_9FLAO</name>
<evidence type="ECO:0000256" key="1">
    <source>
        <dbReference type="SAM" id="Phobius"/>
    </source>
</evidence>
<keyword evidence="1" id="KW-0472">Membrane</keyword>